<feature type="compositionally biased region" description="Polar residues" evidence="4">
    <location>
        <begin position="671"/>
        <end position="680"/>
    </location>
</feature>
<proteinExistence type="predicted"/>
<dbReference type="Gene3D" id="1.25.40.20">
    <property type="entry name" value="Ankyrin repeat-containing domain"/>
    <property type="match status" value="1"/>
</dbReference>
<evidence type="ECO:0000256" key="3">
    <source>
        <dbReference type="PROSITE-ProRule" id="PRU00023"/>
    </source>
</evidence>
<evidence type="ECO:0000256" key="4">
    <source>
        <dbReference type="SAM" id="MobiDB-lite"/>
    </source>
</evidence>
<evidence type="ECO:0000313" key="5">
    <source>
        <dbReference type="EMBL" id="PFH32856.1"/>
    </source>
</evidence>
<evidence type="ECO:0000256" key="1">
    <source>
        <dbReference type="ARBA" id="ARBA00022737"/>
    </source>
</evidence>
<name>A0A2A9MA95_BESBE</name>
<dbReference type="Pfam" id="PF12796">
    <property type="entry name" value="Ank_2"/>
    <property type="match status" value="1"/>
</dbReference>
<evidence type="ECO:0000256" key="2">
    <source>
        <dbReference type="ARBA" id="ARBA00023043"/>
    </source>
</evidence>
<dbReference type="InterPro" id="IPR036770">
    <property type="entry name" value="Ankyrin_rpt-contain_sf"/>
</dbReference>
<keyword evidence="1" id="KW-0677">Repeat</keyword>
<dbReference type="Proteomes" id="UP000224006">
    <property type="component" value="Chromosome IX"/>
</dbReference>
<dbReference type="PANTHER" id="PTHR24198:SF165">
    <property type="entry name" value="ANKYRIN REPEAT-CONTAINING PROTEIN-RELATED"/>
    <property type="match status" value="1"/>
</dbReference>
<comment type="caution">
    <text evidence="5">The sequence shown here is derived from an EMBL/GenBank/DDBJ whole genome shotgun (WGS) entry which is preliminary data.</text>
</comment>
<dbReference type="GeneID" id="40306530"/>
<feature type="compositionally biased region" description="Basic and acidic residues" evidence="4">
    <location>
        <begin position="634"/>
        <end position="662"/>
    </location>
</feature>
<dbReference type="InterPro" id="IPR002110">
    <property type="entry name" value="Ankyrin_rpt"/>
</dbReference>
<keyword evidence="6" id="KW-1185">Reference proteome</keyword>
<feature type="repeat" description="ANK" evidence="3">
    <location>
        <begin position="473"/>
        <end position="505"/>
    </location>
</feature>
<gene>
    <name evidence="5" type="ORF">BESB_014690</name>
</gene>
<dbReference type="SUPFAM" id="SSF48403">
    <property type="entry name" value="Ankyrin repeat"/>
    <property type="match status" value="1"/>
</dbReference>
<dbReference type="RefSeq" id="XP_029216865.1">
    <property type="nucleotide sequence ID" value="XM_029360198.1"/>
</dbReference>
<dbReference type="AlphaFoldDB" id="A0A2A9MA95"/>
<reference evidence="5 6" key="1">
    <citation type="submission" date="2017-09" db="EMBL/GenBank/DDBJ databases">
        <title>Genome sequencing of Besnoitia besnoiti strain Bb-Ger1.</title>
        <authorList>
            <person name="Schares G."/>
            <person name="Venepally P."/>
            <person name="Lorenzi H.A."/>
        </authorList>
    </citation>
    <scope>NUCLEOTIDE SEQUENCE [LARGE SCALE GENOMIC DNA]</scope>
    <source>
        <strain evidence="5 6">Bb-Ger1</strain>
    </source>
</reference>
<protein>
    <submittedName>
        <fullName evidence="5">Ankyrin repeat-containing protein</fullName>
    </submittedName>
</protein>
<dbReference type="OrthoDB" id="539213at2759"/>
<accession>A0A2A9MA95</accession>
<dbReference type="EMBL" id="NWUJ01000010">
    <property type="protein sequence ID" value="PFH32856.1"/>
    <property type="molecule type" value="Genomic_DNA"/>
</dbReference>
<organism evidence="5 6">
    <name type="scientific">Besnoitia besnoiti</name>
    <name type="common">Apicomplexan protozoan</name>
    <dbReference type="NCBI Taxonomy" id="94643"/>
    <lineage>
        <taxon>Eukaryota</taxon>
        <taxon>Sar</taxon>
        <taxon>Alveolata</taxon>
        <taxon>Apicomplexa</taxon>
        <taxon>Conoidasida</taxon>
        <taxon>Coccidia</taxon>
        <taxon>Eucoccidiorida</taxon>
        <taxon>Eimeriorina</taxon>
        <taxon>Sarcocystidae</taxon>
        <taxon>Besnoitia</taxon>
    </lineage>
</organism>
<dbReference type="STRING" id="94643.A0A2A9MA95"/>
<dbReference type="PROSITE" id="PS50297">
    <property type="entry name" value="ANK_REP_REGION"/>
    <property type="match status" value="1"/>
</dbReference>
<dbReference type="KEGG" id="bbes:BESB_014690"/>
<feature type="region of interest" description="Disordered" evidence="4">
    <location>
        <begin position="634"/>
        <end position="744"/>
    </location>
</feature>
<dbReference type="PANTHER" id="PTHR24198">
    <property type="entry name" value="ANKYRIN REPEAT AND PROTEIN KINASE DOMAIN-CONTAINING PROTEIN"/>
    <property type="match status" value="1"/>
</dbReference>
<feature type="compositionally biased region" description="Basic and acidic residues" evidence="4">
    <location>
        <begin position="681"/>
        <end position="693"/>
    </location>
</feature>
<dbReference type="VEuPathDB" id="ToxoDB:BESB_014690"/>
<keyword evidence="2 3" id="KW-0040">ANK repeat</keyword>
<dbReference type="SMART" id="SM00248">
    <property type="entry name" value="ANK"/>
    <property type="match status" value="4"/>
</dbReference>
<evidence type="ECO:0000313" key="6">
    <source>
        <dbReference type="Proteomes" id="UP000224006"/>
    </source>
</evidence>
<sequence>MGAEHSTHSFSSSAFERGEAACLAEEGQAQAGVSSLRRVAASKRYNGRHNPCSSVTACGRVSKNAQSAGGKVPAGEEAPAASAGRGLVSLLPLKEKKPTGIPPPRQRVGDGELDILRTSGRRSEKVSRIFATALRKAVQENKPGAVAALLHETPQATQSGLLFGGDSDCLVVMNDVVRRRDPALLAAFLRCQACTPEQIWPCGVPGCHGPSVAALFAPEIVGDSSKCFSHTADKLLLPSPASAPASRQPACVRQSESSLTLSDGAVAPPAGPPSQLASQYTYLYLPAPPARGAAVSVHPEAAGSTAKTAPKDDLRAASAWRLLGGKTLSWYGKKRTPPARESQEGKRVLRALTRQSALRLGDAILLEGDARCIDVMLDCIRRPSLFLVAAAATASVDTVQRLLRRGANPNTVVHGFSPLNVAASSTVSPYEKVELLLRYGAAPDFPLVPVAAPSRTRAATDPPHEVPTVAGSEDLPALMHAVVTGDLSLAELLLEQGADPNIFVEALGLPTPLFQAVFWGDLKMVKLLCAYGADPSIAKPSGESVLQTASRALQFSLLRKPRHIAKLPLPRSSPALCRQIRRILEDSYAERSAAARTAVASGRAAATAAAPEARTARRTQLGFRMAWESRVFAEETCRGSGQRDSKEKKGAGERETGKHETAADAEDAETVTGTPTSSCRSLEKSLKEDEKSRVGKASPPATGRSQGAARKPSEGCQVSRRVDKDGKSALGKAAAPSKVPIGGRGLSLAFSLKDDGSYTVEKVDEMWERAGYKS</sequence>
<dbReference type="PROSITE" id="PS50088">
    <property type="entry name" value="ANK_REPEAT"/>
    <property type="match status" value="1"/>
</dbReference>